<dbReference type="RefSeq" id="WP_218250930.1">
    <property type="nucleotide sequence ID" value="NZ_JABXWD010000017.1"/>
</dbReference>
<proteinExistence type="predicted"/>
<dbReference type="InterPro" id="IPR002850">
    <property type="entry name" value="PIN_toxin-like"/>
</dbReference>
<reference evidence="2 3" key="1">
    <citation type="journal article" date="2020" name="J Geophys Res Biogeosci">
        <title>Magnetotaxis as an Adaptation to Enable Bacterial Shuttling of Microbial Sulfur and Sulfur Cycling Across Aquatic Oxic#Anoxic Interfaces.</title>
        <authorList>
            <person name="Li J."/>
            <person name="Liu P."/>
            <person name="Wang J."/>
            <person name="Roberts A.P."/>
            <person name="Pan Y."/>
        </authorList>
    </citation>
    <scope>NUCLEOTIDE SEQUENCE [LARGE SCALE GENOMIC DNA]</scope>
    <source>
        <strain evidence="2 3">MYR-1_YQ</strain>
    </source>
</reference>
<organism evidence="2 3">
    <name type="scientific">Candidatus Magnetobacterium casense</name>
    <dbReference type="NCBI Taxonomy" id="1455061"/>
    <lineage>
        <taxon>Bacteria</taxon>
        <taxon>Pseudomonadati</taxon>
        <taxon>Nitrospirota</taxon>
        <taxon>Thermodesulfovibrionia</taxon>
        <taxon>Thermodesulfovibrionales</taxon>
        <taxon>Candidatus Magnetobacteriaceae</taxon>
        <taxon>Candidatus Magnetobacterium</taxon>
    </lineage>
</organism>
<feature type="domain" description="PIN" evidence="1">
    <location>
        <begin position="2"/>
        <end position="119"/>
    </location>
</feature>
<evidence type="ECO:0000313" key="3">
    <source>
        <dbReference type="Proteomes" id="UP001196980"/>
    </source>
</evidence>
<dbReference type="Proteomes" id="UP001196980">
    <property type="component" value="Unassembled WGS sequence"/>
</dbReference>
<comment type="caution">
    <text evidence="2">The sequence shown here is derived from an EMBL/GenBank/DDBJ whole genome shotgun (WGS) entry which is preliminary data.</text>
</comment>
<accession>A0ABS6RV42</accession>
<name>A0ABS6RV42_9BACT</name>
<dbReference type="PANTHER" id="PTHR34610:SF3">
    <property type="entry name" value="SSL7007 PROTEIN"/>
    <property type="match status" value="1"/>
</dbReference>
<evidence type="ECO:0000313" key="2">
    <source>
        <dbReference type="EMBL" id="MBV6340312.1"/>
    </source>
</evidence>
<sequence>MIRVVLDTNVFVSAILYPDSKPARIIQLAKEKNIELVLSQAILDEIERVLRYPHLQRYHNYSLEEVNEFIKGWKYLSEITHGLVEADIIKDDPTDNKYIECAIEGKADFIISGDNHLATLRSFYGIEIVTPYVFLQYFKSTIGN</sequence>
<dbReference type="NCBIfam" id="TIGR00305">
    <property type="entry name" value="putative toxin-antitoxin system toxin component, PIN family"/>
    <property type="match status" value="1"/>
</dbReference>
<keyword evidence="3" id="KW-1185">Reference proteome</keyword>
<protein>
    <submittedName>
        <fullName evidence="2">Toxin-antitoxin system toxin component, PIN family</fullName>
    </submittedName>
</protein>
<dbReference type="PANTHER" id="PTHR34610">
    <property type="entry name" value="SSL7007 PROTEIN"/>
    <property type="match status" value="1"/>
</dbReference>
<evidence type="ECO:0000259" key="1">
    <source>
        <dbReference type="SMART" id="SM00670"/>
    </source>
</evidence>
<dbReference type="Pfam" id="PF13470">
    <property type="entry name" value="PIN_3"/>
    <property type="match status" value="1"/>
</dbReference>
<dbReference type="InterPro" id="IPR002716">
    <property type="entry name" value="PIN_dom"/>
</dbReference>
<dbReference type="EMBL" id="JABXWD010000017">
    <property type="protein sequence ID" value="MBV6340312.1"/>
    <property type="molecule type" value="Genomic_DNA"/>
</dbReference>
<dbReference type="SMART" id="SM00670">
    <property type="entry name" value="PINc"/>
    <property type="match status" value="1"/>
</dbReference>
<gene>
    <name evidence="2" type="ORF">HWQ67_01815</name>
</gene>